<dbReference type="KEGG" id="sind:105169406"/>
<dbReference type="Proteomes" id="UP000504604">
    <property type="component" value="Linkage group LG8"/>
</dbReference>
<dbReference type="Gramene" id="SIN_1022788.t">
    <property type="protein sequence ID" value="SIN_1022788.t.cds1"/>
    <property type="gene ID" value="SIN_1022788"/>
</dbReference>
<feature type="chain" id="PRO_5026754873" evidence="2">
    <location>
        <begin position="20"/>
        <end position="120"/>
    </location>
</feature>
<accession>A0A6I9U2P7</accession>
<keyword evidence="3" id="KW-1185">Reference proteome</keyword>
<dbReference type="AlphaFoldDB" id="A0A6I9U2P7"/>
<name>A0A6I9U2P7_SESIN</name>
<sequence>MEGFAKVLLILTLLLGVLSMDVKGGRALNANDDHEVVDQPQTFGSFGGTFPAPFPGLGGSFPGSGLGGSFPGTGLGGSLPNPSMGSGSSTSSFCSFPGVRCAPLQPGNSGGSSGGVGASP</sequence>
<feature type="compositionally biased region" description="Gly residues" evidence="1">
    <location>
        <begin position="61"/>
        <end position="77"/>
    </location>
</feature>
<dbReference type="InParanoid" id="A0A6I9U2P7"/>
<evidence type="ECO:0000313" key="4">
    <source>
        <dbReference type="RefSeq" id="XP_011088100.1"/>
    </source>
</evidence>
<dbReference type="GeneID" id="105169406"/>
<protein>
    <submittedName>
        <fullName evidence="4">MFS18 protein-like</fullName>
    </submittedName>
</protein>
<feature type="signal peptide" evidence="2">
    <location>
        <begin position="1"/>
        <end position="19"/>
    </location>
</feature>
<feature type="compositionally biased region" description="Low complexity" evidence="1">
    <location>
        <begin position="78"/>
        <end position="93"/>
    </location>
</feature>
<evidence type="ECO:0000256" key="1">
    <source>
        <dbReference type="SAM" id="MobiDB-lite"/>
    </source>
</evidence>
<gene>
    <name evidence="4" type="primary">LOC105169406</name>
</gene>
<reference evidence="4" key="1">
    <citation type="submission" date="2025-08" db="UniProtKB">
        <authorList>
            <consortium name="RefSeq"/>
        </authorList>
    </citation>
    <scope>IDENTIFICATION</scope>
</reference>
<evidence type="ECO:0000313" key="3">
    <source>
        <dbReference type="Proteomes" id="UP000504604"/>
    </source>
</evidence>
<organism evidence="3 4">
    <name type="scientific">Sesamum indicum</name>
    <name type="common">Oriental sesame</name>
    <name type="synonym">Sesamum orientale</name>
    <dbReference type="NCBI Taxonomy" id="4182"/>
    <lineage>
        <taxon>Eukaryota</taxon>
        <taxon>Viridiplantae</taxon>
        <taxon>Streptophyta</taxon>
        <taxon>Embryophyta</taxon>
        <taxon>Tracheophyta</taxon>
        <taxon>Spermatophyta</taxon>
        <taxon>Magnoliopsida</taxon>
        <taxon>eudicotyledons</taxon>
        <taxon>Gunneridae</taxon>
        <taxon>Pentapetalae</taxon>
        <taxon>asterids</taxon>
        <taxon>lamiids</taxon>
        <taxon>Lamiales</taxon>
        <taxon>Pedaliaceae</taxon>
        <taxon>Sesamum</taxon>
    </lineage>
</organism>
<proteinExistence type="predicted"/>
<evidence type="ECO:0000256" key="2">
    <source>
        <dbReference type="SAM" id="SignalP"/>
    </source>
</evidence>
<keyword evidence="2" id="KW-0732">Signal</keyword>
<dbReference type="RefSeq" id="XP_011088100.1">
    <property type="nucleotide sequence ID" value="XM_011089798.1"/>
</dbReference>
<feature type="region of interest" description="Disordered" evidence="1">
    <location>
        <begin position="61"/>
        <end position="93"/>
    </location>
</feature>